<dbReference type="EMBL" id="JACOPP010000001">
    <property type="protein sequence ID" value="MBC5732183.1"/>
    <property type="molecule type" value="Genomic_DNA"/>
</dbReference>
<dbReference type="AlphaFoldDB" id="A0A8J6ME17"/>
<gene>
    <name evidence="2" type="ORF">H8S57_00375</name>
</gene>
<protein>
    <submittedName>
        <fullName evidence="2">Uncharacterized protein</fullName>
    </submittedName>
</protein>
<proteinExistence type="predicted"/>
<organism evidence="2 3">
    <name type="scientific">Lawsonibacter hominis</name>
    <dbReference type="NCBI Taxonomy" id="2763053"/>
    <lineage>
        <taxon>Bacteria</taxon>
        <taxon>Bacillati</taxon>
        <taxon>Bacillota</taxon>
        <taxon>Clostridia</taxon>
        <taxon>Eubacteriales</taxon>
        <taxon>Oscillospiraceae</taxon>
        <taxon>Lawsonibacter</taxon>
    </lineage>
</organism>
<reference evidence="2" key="1">
    <citation type="submission" date="2020-08" db="EMBL/GenBank/DDBJ databases">
        <title>Genome public.</title>
        <authorList>
            <person name="Liu C."/>
            <person name="Sun Q."/>
        </authorList>
    </citation>
    <scope>NUCLEOTIDE SEQUENCE</scope>
    <source>
        <strain evidence="2">NSJ-51</strain>
    </source>
</reference>
<dbReference type="RefSeq" id="WP_164488728.1">
    <property type="nucleotide sequence ID" value="NZ_JACOPP010000001.1"/>
</dbReference>
<name>A0A8J6ME17_9FIRM</name>
<sequence>MAKKKFIPPDGENRIRRRFHQLLHQKPKVYPDKPRSNKNGLLKPIRRS</sequence>
<comment type="caution">
    <text evidence="2">The sequence shown here is derived from an EMBL/GenBank/DDBJ whole genome shotgun (WGS) entry which is preliminary data.</text>
</comment>
<evidence type="ECO:0000256" key="1">
    <source>
        <dbReference type="SAM" id="MobiDB-lite"/>
    </source>
</evidence>
<evidence type="ECO:0000313" key="3">
    <source>
        <dbReference type="Proteomes" id="UP000661435"/>
    </source>
</evidence>
<dbReference type="Proteomes" id="UP000661435">
    <property type="component" value="Unassembled WGS sequence"/>
</dbReference>
<evidence type="ECO:0000313" key="2">
    <source>
        <dbReference type="EMBL" id="MBC5732183.1"/>
    </source>
</evidence>
<keyword evidence="3" id="KW-1185">Reference proteome</keyword>
<accession>A0A8J6ME17</accession>
<feature type="region of interest" description="Disordered" evidence="1">
    <location>
        <begin position="22"/>
        <end position="48"/>
    </location>
</feature>